<proteinExistence type="predicted"/>
<name>A0A2M8D5W8_9BACT</name>
<reference evidence="4" key="1">
    <citation type="submission" date="2017-09" db="EMBL/GenBank/DDBJ databases">
        <title>Depth-based differentiation of microbial function through sediment-hosted aquifers and enrichment of novel symbionts in the deep terrestrial subsurface.</title>
        <authorList>
            <person name="Probst A.J."/>
            <person name="Ladd B."/>
            <person name="Jarett J.K."/>
            <person name="Geller-Mcgrath D.E."/>
            <person name="Sieber C.M.K."/>
            <person name="Emerson J.B."/>
            <person name="Anantharaman K."/>
            <person name="Thomas B.C."/>
            <person name="Malmstrom R."/>
            <person name="Stieglmeier M."/>
            <person name="Klingl A."/>
            <person name="Woyke T."/>
            <person name="Ryan C.M."/>
            <person name="Banfield J.F."/>
        </authorList>
    </citation>
    <scope>NUCLEOTIDE SEQUENCE [LARGE SCALE GENOMIC DNA]</scope>
</reference>
<gene>
    <name evidence="3" type="ORF">CO088_04030</name>
</gene>
<dbReference type="GO" id="GO:0004803">
    <property type="term" value="F:transposase activity"/>
    <property type="evidence" value="ECO:0007669"/>
    <property type="project" value="InterPro"/>
</dbReference>
<dbReference type="AlphaFoldDB" id="A0A2M8D5W8"/>
<comment type="caution">
    <text evidence="3">The sequence shown here is derived from an EMBL/GenBank/DDBJ whole genome shotgun (WGS) entry which is preliminary data.</text>
</comment>
<dbReference type="GO" id="GO:0006313">
    <property type="term" value="P:DNA transposition"/>
    <property type="evidence" value="ECO:0007669"/>
    <property type="project" value="InterPro"/>
</dbReference>
<evidence type="ECO:0000259" key="1">
    <source>
        <dbReference type="Pfam" id="PF01548"/>
    </source>
</evidence>
<dbReference type="NCBIfam" id="NF033542">
    <property type="entry name" value="transpos_IS110"/>
    <property type="match status" value="1"/>
</dbReference>
<dbReference type="Proteomes" id="UP000229236">
    <property type="component" value="Unassembled WGS sequence"/>
</dbReference>
<evidence type="ECO:0000313" key="4">
    <source>
        <dbReference type="Proteomes" id="UP000229236"/>
    </source>
</evidence>
<evidence type="ECO:0000313" key="3">
    <source>
        <dbReference type="EMBL" id="PJB82074.1"/>
    </source>
</evidence>
<dbReference type="InterPro" id="IPR002525">
    <property type="entry name" value="Transp_IS110-like_N"/>
</dbReference>
<dbReference type="Pfam" id="PF02371">
    <property type="entry name" value="Transposase_20"/>
    <property type="match status" value="1"/>
</dbReference>
<feature type="domain" description="Transposase IS110-like N-terminal" evidence="1">
    <location>
        <begin position="4"/>
        <end position="147"/>
    </location>
</feature>
<dbReference type="PANTHER" id="PTHR33055">
    <property type="entry name" value="TRANSPOSASE FOR INSERTION SEQUENCE ELEMENT IS1111A"/>
    <property type="match status" value="1"/>
</dbReference>
<accession>A0A2M8D5W8</accession>
<dbReference type="EMBL" id="PFTM01000066">
    <property type="protein sequence ID" value="PJB82074.1"/>
    <property type="molecule type" value="Genomic_DNA"/>
</dbReference>
<dbReference type="Pfam" id="PF01548">
    <property type="entry name" value="DEDD_Tnp_IS110"/>
    <property type="match status" value="1"/>
</dbReference>
<dbReference type="InterPro" id="IPR003346">
    <property type="entry name" value="Transposase_20"/>
</dbReference>
<dbReference type="PANTHER" id="PTHR33055:SF13">
    <property type="entry name" value="TRANSPOSASE"/>
    <property type="match status" value="1"/>
</dbReference>
<sequence>MYTLGIDLHKKSSVWILIDQQRTEIWKEDVLCSPNYISTIIKSLPVSPPEIQVAIEPVGGWRWVTQLLEASGMQVHIAHPRKIQLIAQSNKKTDTEDARILANLLLAGYFPEAHKSSEDIYQLRLLLRERAFIIQKRTSVKNQIHGIATTQGLHLIDGGNPLFKKGKADIMKSDNFVLKQLHYLIEDLDRRVMPFDEQLLLESKKHPLTQLLMTFPGVGIVTALTIIAEVDDFSRFSSGKKLASFAGLVPRQRSSGEMIRYGSITHAGSAPLRTALVETAMRIRVGNAPELYSFVSRLTPVCGAKKARVALARKLLVIMWKMVITNTPYQSKIVPSLCTTNLSDLDTEAGM</sequence>
<evidence type="ECO:0000259" key="2">
    <source>
        <dbReference type="Pfam" id="PF02371"/>
    </source>
</evidence>
<dbReference type="InterPro" id="IPR047650">
    <property type="entry name" value="Transpos_IS110"/>
</dbReference>
<organism evidence="3 4">
    <name type="scientific">Candidatus Yonathbacteria bacterium CG_4_9_14_0_8_um_filter_46_47</name>
    <dbReference type="NCBI Taxonomy" id="1975106"/>
    <lineage>
        <taxon>Bacteria</taxon>
        <taxon>Candidatus Yonathiibacteriota</taxon>
    </lineage>
</organism>
<feature type="domain" description="Transposase IS116/IS110/IS902 C-terminal" evidence="2">
    <location>
        <begin position="210"/>
        <end position="284"/>
    </location>
</feature>
<protein>
    <submittedName>
        <fullName evidence="3">Uncharacterized protein</fullName>
    </submittedName>
</protein>
<dbReference type="GO" id="GO:0003677">
    <property type="term" value="F:DNA binding"/>
    <property type="evidence" value="ECO:0007669"/>
    <property type="project" value="InterPro"/>
</dbReference>